<evidence type="ECO:0000259" key="4">
    <source>
        <dbReference type="Pfam" id="PF02826"/>
    </source>
</evidence>
<dbReference type="GO" id="GO:0030267">
    <property type="term" value="F:glyoxylate reductase (NADPH) activity"/>
    <property type="evidence" value="ECO:0007669"/>
    <property type="project" value="TreeGrafter"/>
</dbReference>
<keyword evidence="1 2" id="KW-0560">Oxidoreductase</keyword>
<reference evidence="5 6" key="1">
    <citation type="journal article" date="2019" name="Environ. Microbiol.">
        <title>At the nexus of three kingdoms: the genome of the mycorrhizal fungus Gigaspora margarita provides insights into plant, endobacterial and fungal interactions.</title>
        <authorList>
            <person name="Venice F."/>
            <person name="Ghignone S."/>
            <person name="Salvioli di Fossalunga A."/>
            <person name="Amselem J."/>
            <person name="Novero M."/>
            <person name="Xianan X."/>
            <person name="Sedzielewska Toro K."/>
            <person name="Morin E."/>
            <person name="Lipzen A."/>
            <person name="Grigoriev I.V."/>
            <person name="Henrissat B."/>
            <person name="Martin F.M."/>
            <person name="Bonfante P."/>
        </authorList>
    </citation>
    <scope>NUCLEOTIDE SEQUENCE [LARGE SCALE GENOMIC DNA]</scope>
    <source>
        <strain evidence="5 6">BEG34</strain>
    </source>
</reference>
<evidence type="ECO:0000256" key="2">
    <source>
        <dbReference type="RuleBase" id="RU003719"/>
    </source>
</evidence>
<dbReference type="Gene3D" id="3.40.50.720">
    <property type="entry name" value="NAD(P)-binding Rossmann-like Domain"/>
    <property type="match status" value="2"/>
</dbReference>
<comment type="caution">
    <text evidence="5">The sequence shown here is derived from an EMBL/GenBank/DDBJ whole genome shotgun (WGS) entry which is preliminary data.</text>
</comment>
<dbReference type="FunFam" id="3.40.50.720:FF:000026">
    <property type="entry name" value="Glyoxylate/hydroxypyruvate reductase B"/>
    <property type="match status" value="1"/>
</dbReference>
<evidence type="ECO:0000313" key="5">
    <source>
        <dbReference type="EMBL" id="KAF0363283.1"/>
    </source>
</evidence>
<dbReference type="InterPro" id="IPR050223">
    <property type="entry name" value="D-isomer_2-hydroxyacid_DH"/>
</dbReference>
<dbReference type="OrthoDB" id="9991913at2759"/>
<dbReference type="InterPro" id="IPR006139">
    <property type="entry name" value="D-isomer_2_OHA_DH_cat_dom"/>
</dbReference>
<dbReference type="AlphaFoldDB" id="A0A8H3ZYF4"/>
<comment type="similarity">
    <text evidence="2">Belongs to the D-isomer specific 2-hydroxyacid dehydrogenase family.</text>
</comment>
<dbReference type="EMBL" id="WTPW01002840">
    <property type="protein sequence ID" value="KAF0363283.1"/>
    <property type="molecule type" value="Genomic_DNA"/>
</dbReference>
<sequence>MLNFFKNQSVNLRIFRRVSTMVFPKILLTRTMPPETQKLIENAQDIELIHWKDGSIPRDQLLKLVPGVSGILCMITEKIDSEVLDVAGPNLKVVSTNSVGYDHVDLNELRKRKILFGYTPNVLTDATAELTALLVLAAARRMREGICAVENGEWKKWSPVWLLGTQLTNKTVGIVGLGRIGAATAHRLKPFLGANGKIIYTANSDKQAATELGATRVKFDMLIREADVICICCSLNNQTREMFDYDVFKVMKKNVILVNTARGPIIQQDDLIRALSEGLLGSVGLDVTTPEPLDPDHPLLKFSNVTVIPHLGSATLETRTTMGNLAVENVLAGVRGQPLPSPLEL</sequence>
<dbReference type="InterPro" id="IPR036291">
    <property type="entry name" value="NAD(P)-bd_dom_sf"/>
</dbReference>
<evidence type="ECO:0000259" key="3">
    <source>
        <dbReference type="Pfam" id="PF00389"/>
    </source>
</evidence>
<feature type="domain" description="D-isomer specific 2-hydroxyacid dehydrogenase catalytic" evidence="3">
    <location>
        <begin position="26"/>
        <end position="342"/>
    </location>
</feature>
<dbReference type="InterPro" id="IPR006140">
    <property type="entry name" value="D-isomer_DH_NAD-bd"/>
</dbReference>
<accession>A0A8H3ZYF4</accession>
<dbReference type="SUPFAM" id="SSF52283">
    <property type="entry name" value="Formate/glycerate dehydrogenase catalytic domain-like"/>
    <property type="match status" value="1"/>
</dbReference>
<dbReference type="GO" id="GO:0008465">
    <property type="term" value="F:hydroxypyruvate reductase (NADH) activity"/>
    <property type="evidence" value="ECO:0007669"/>
    <property type="project" value="TreeGrafter"/>
</dbReference>
<gene>
    <name evidence="5" type="ORF">F8M41_013959</name>
</gene>
<organism evidence="5 6">
    <name type="scientific">Gigaspora margarita</name>
    <dbReference type="NCBI Taxonomy" id="4874"/>
    <lineage>
        <taxon>Eukaryota</taxon>
        <taxon>Fungi</taxon>
        <taxon>Fungi incertae sedis</taxon>
        <taxon>Mucoromycota</taxon>
        <taxon>Glomeromycotina</taxon>
        <taxon>Glomeromycetes</taxon>
        <taxon>Diversisporales</taxon>
        <taxon>Gigasporaceae</taxon>
        <taxon>Gigaspora</taxon>
    </lineage>
</organism>
<name>A0A8H3ZYF4_GIGMA</name>
<feature type="domain" description="D-isomer specific 2-hydroxyacid dehydrogenase NAD-binding" evidence="4">
    <location>
        <begin position="134"/>
        <end position="312"/>
    </location>
</feature>
<dbReference type="Proteomes" id="UP000439903">
    <property type="component" value="Unassembled WGS sequence"/>
</dbReference>
<keyword evidence="6" id="KW-1185">Reference proteome</keyword>
<dbReference type="PANTHER" id="PTHR10996">
    <property type="entry name" value="2-HYDROXYACID DEHYDROGENASE-RELATED"/>
    <property type="match status" value="1"/>
</dbReference>
<protein>
    <submittedName>
        <fullName evidence="5">Glyoxylate reductase</fullName>
    </submittedName>
</protein>
<dbReference type="Pfam" id="PF00389">
    <property type="entry name" value="2-Hacid_dh"/>
    <property type="match status" value="1"/>
</dbReference>
<dbReference type="CDD" id="cd05301">
    <property type="entry name" value="GDH"/>
    <property type="match status" value="1"/>
</dbReference>
<evidence type="ECO:0000313" key="6">
    <source>
        <dbReference type="Proteomes" id="UP000439903"/>
    </source>
</evidence>
<dbReference type="GO" id="GO:0005829">
    <property type="term" value="C:cytosol"/>
    <property type="evidence" value="ECO:0007669"/>
    <property type="project" value="TreeGrafter"/>
</dbReference>
<dbReference type="PANTHER" id="PTHR10996:SF277">
    <property type="entry name" value="GLYOXYLATE REDUCTASE_HYDROXYPYRUVATE REDUCTASE"/>
    <property type="match status" value="1"/>
</dbReference>
<proteinExistence type="inferred from homology"/>
<dbReference type="GO" id="GO:0051287">
    <property type="term" value="F:NAD binding"/>
    <property type="evidence" value="ECO:0007669"/>
    <property type="project" value="InterPro"/>
</dbReference>
<dbReference type="Pfam" id="PF02826">
    <property type="entry name" value="2-Hacid_dh_C"/>
    <property type="match status" value="1"/>
</dbReference>
<dbReference type="SUPFAM" id="SSF51735">
    <property type="entry name" value="NAD(P)-binding Rossmann-fold domains"/>
    <property type="match status" value="1"/>
</dbReference>
<evidence type="ECO:0000256" key="1">
    <source>
        <dbReference type="ARBA" id="ARBA00023002"/>
    </source>
</evidence>